<organism evidence="3 4">
    <name type="scientific">Pseudolycoriella hygida</name>
    <dbReference type="NCBI Taxonomy" id="35572"/>
    <lineage>
        <taxon>Eukaryota</taxon>
        <taxon>Metazoa</taxon>
        <taxon>Ecdysozoa</taxon>
        <taxon>Arthropoda</taxon>
        <taxon>Hexapoda</taxon>
        <taxon>Insecta</taxon>
        <taxon>Pterygota</taxon>
        <taxon>Neoptera</taxon>
        <taxon>Endopterygota</taxon>
        <taxon>Diptera</taxon>
        <taxon>Nematocera</taxon>
        <taxon>Sciaroidea</taxon>
        <taxon>Sciaridae</taxon>
        <taxon>Pseudolycoriella</taxon>
    </lineage>
</organism>
<feature type="compositionally biased region" description="Basic and acidic residues" evidence="1">
    <location>
        <begin position="194"/>
        <end position="236"/>
    </location>
</feature>
<feature type="compositionally biased region" description="Low complexity" evidence="1">
    <location>
        <begin position="152"/>
        <end position="169"/>
    </location>
</feature>
<dbReference type="InterPro" id="IPR006861">
    <property type="entry name" value="HABP4_PAIRBP1-bd"/>
</dbReference>
<feature type="compositionally biased region" description="Basic and acidic residues" evidence="1">
    <location>
        <begin position="361"/>
        <end position="374"/>
    </location>
</feature>
<feature type="compositionally biased region" description="Basic and acidic residues" evidence="1">
    <location>
        <begin position="259"/>
        <end position="279"/>
    </location>
</feature>
<gene>
    <name evidence="3" type="primary">Serbp1</name>
    <name evidence="3" type="ORF">Bhyg_06298</name>
</gene>
<feature type="compositionally biased region" description="Basic and acidic residues" evidence="1">
    <location>
        <begin position="175"/>
        <end position="184"/>
    </location>
</feature>
<feature type="compositionally biased region" description="Low complexity" evidence="1">
    <location>
        <begin position="38"/>
        <end position="50"/>
    </location>
</feature>
<dbReference type="SMART" id="SM01233">
    <property type="entry name" value="HABP4_PAI-RBP1"/>
    <property type="match status" value="1"/>
</dbReference>
<protein>
    <submittedName>
        <fullName evidence="3">Plasminogen activator inhibitor 1 RNA-binding protein</fullName>
    </submittedName>
</protein>
<evidence type="ECO:0000256" key="1">
    <source>
        <dbReference type="SAM" id="MobiDB-lite"/>
    </source>
</evidence>
<comment type="caution">
    <text evidence="3">The sequence shown here is derived from an EMBL/GenBank/DDBJ whole genome shotgun (WGS) entry which is preliminary data.</text>
</comment>
<dbReference type="PANTHER" id="PTHR12299">
    <property type="entry name" value="HYALURONIC ACID-BINDING PROTEIN 4"/>
    <property type="match status" value="1"/>
</dbReference>
<name>A0A9Q0N0H9_9DIPT</name>
<feature type="compositionally biased region" description="Basic and acidic residues" evidence="1">
    <location>
        <begin position="449"/>
        <end position="460"/>
    </location>
</feature>
<reference evidence="3" key="1">
    <citation type="submission" date="2022-07" db="EMBL/GenBank/DDBJ databases">
        <authorList>
            <person name="Trinca V."/>
            <person name="Uliana J.V.C."/>
            <person name="Torres T.T."/>
            <person name="Ward R.J."/>
            <person name="Monesi N."/>
        </authorList>
    </citation>
    <scope>NUCLEOTIDE SEQUENCE</scope>
    <source>
        <strain evidence="3">HSMRA1968</strain>
        <tissue evidence="3">Whole embryos</tissue>
    </source>
</reference>
<proteinExistence type="predicted"/>
<dbReference type="InterPro" id="IPR039764">
    <property type="entry name" value="HABP4/SERBP1-like"/>
</dbReference>
<accession>A0A9Q0N0H9</accession>
<dbReference type="GO" id="GO:0005634">
    <property type="term" value="C:nucleus"/>
    <property type="evidence" value="ECO:0007669"/>
    <property type="project" value="TreeGrafter"/>
</dbReference>
<evidence type="ECO:0000313" key="3">
    <source>
        <dbReference type="EMBL" id="KAJ6641360.1"/>
    </source>
</evidence>
<evidence type="ECO:0000259" key="2">
    <source>
        <dbReference type="SMART" id="SM01233"/>
    </source>
</evidence>
<feature type="compositionally biased region" description="Basic and acidic residues" evidence="1">
    <location>
        <begin position="134"/>
        <end position="150"/>
    </location>
</feature>
<dbReference type="OrthoDB" id="6022699at2759"/>
<dbReference type="Proteomes" id="UP001151699">
    <property type="component" value="Chromosome B"/>
</dbReference>
<feature type="compositionally biased region" description="Polar residues" evidence="1">
    <location>
        <begin position="67"/>
        <end position="83"/>
    </location>
</feature>
<feature type="compositionally biased region" description="Basic and acidic residues" evidence="1">
    <location>
        <begin position="396"/>
        <end position="441"/>
    </location>
</feature>
<dbReference type="AlphaFoldDB" id="A0A9Q0N0H9"/>
<sequence length="460" mass="51509">MENSYGIGITNRYDLFCMDDDANDMELILSKKAKQQKKAAAAAAKAAAGGNEKENKVAPATIKPLQSAGNVKGTQQQNGQPPKSTRPIKETQNIRSNSDKGPREASTLVLIDTEKSKDGKAFDRNSTPNNKQNGDTREQRYNRRNRDDTIKSTQQYNGTTTTNQSGNNNVSEQNSNHRNDDRPPRRNNNFAGGNERRGGGGDGQRRTYEGRGKREFDRQSGSEKTGVKAIDKREGGGAHNWGTHKQDIEDLNKTNAEWDPEKDNKEEGGAEGNGNKEETDAQQSPAEEETKEITLDEWKAQKAVRAKPQFNIRKAGEGEDTSQWKKMVALESRKKKGEENSDEEMEYDPSMYPQRVGRQKHVLDIEFHFNDGRRGGLNRGRGNRPRVGGGSNNAGERGERRGPNRNRADRQDNDGNERSENDRPTRPPRERRVPYGDDRRGGHGQNAPKVDDEHDFPSLN</sequence>
<feature type="compositionally biased region" description="Basic and acidic residues" evidence="1">
    <location>
        <begin position="112"/>
        <end position="123"/>
    </location>
</feature>
<dbReference type="Pfam" id="PF04774">
    <property type="entry name" value="HABP4_PAI-RBP1"/>
    <property type="match status" value="1"/>
</dbReference>
<dbReference type="EMBL" id="WJQU01000002">
    <property type="protein sequence ID" value="KAJ6641360.1"/>
    <property type="molecule type" value="Genomic_DNA"/>
</dbReference>
<feature type="region of interest" description="Disordered" evidence="1">
    <location>
        <begin position="37"/>
        <end position="293"/>
    </location>
</feature>
<evidence type="ECO:0000313" key="4">
    <source>
        <dbReference type="Proteomes" id="UP001151699"/>
    </source>
</evidence>
<feature type="compositionally biased region" description="Polar residues" evidence="1">
    <location>
        <begin position="124"/>
        <end position="133"/>
    </location>
</feature>
<feature type="domain" description="Hyaluronan/mRNA-binding protein" evidence="2">
    <location>
        <begin position="212"/>
        <end position="318"/>
    </location>
</feature>
<keyword evidence="4" id="KW-1185">Reference proteome</keyword>
<dbReference type="GO" id="GO:0003723">
    <property type="term" value="F:RNA binding"/>
    <property type="evidence" value="ECO:0007669"/>
    <property type="project" value="InterPro"/>
</dbReference>
<feature type="region of interest" description="Disordered" evidence="1">
    <location>
        <begin position="309"/>
        <end position="460"/>
    </location>
</feature>
<dbReference type="GO" id="GO:0005737">
    <property type="term" value="C:cytoplasm"/>
    <property type="evidence" value="ECO:0007669"/>
    <property type="project" value="TreeGrafter"/>
</dbReference>
<dbReference type="PANTHER" id="PTHR12299:SF17">
    <property type="entry name" value="AT19571P-RELATED"/>
    <property type="match status" value="1"/>
</dbReference>